<dbReference type="GO" id="GO:0032979">
    <property type="term" value="P:protein insertion into mitochondrial inner membrane from matrix"/>
    <property type="evidence" value="ECO:0007669"/>
    <property type="project" value="EnsemblFungi"/>
</dbReference>
<evidence type="ECO:0000256" key="2">
    <source>
        <dbReference type="ARBA" id="ARBA00009877"/>
    </source>
</evidence>
<organism evidence="9 10">
    <name type="scientific">Wickerhamomyces anomalus (strain ATCC 58044 / CBS 1984 / NCYC 433 / NRRL Y-366-8)</name>
    <name type="common">Yeast</name>
    <name type="synonym">Hansenula anomala</name>
    <dbReference type="NCBI Taxonomy" id="683960"/>
    <lineage>
        <taxon>Eukaryota</taxon>
        <taxon>Fungi</taxon>
        <taxon>Dikarya</taxon>
        <taxon>Ascomycota</taxon>
        <taxon>Saccharomycotina</taxon>
        <taxon>Saccharomycetes</taxon>
        <taxon>Phaffomycetales</taxon>
        <taxon>Wickerhamomycetaceae</taxon>
        <taxon>Wickerhamomyces</taxon>
    </lineage>
</organism>
<evidence type="ECO:0000256" key="3">
    <source>
        <dbReference type="ARBA" id="ARBA00022692"/>
    </source>
</evidence>
<dbReference type="Proteomes" id="UP000094112">
    <property type="component" value="Unassembled WGS sequence"/>
</dbReference>
<evidence type="ECO:0000313" key="9">
    <source>
        <dbReference type="EMBL" id="ODQ59187.1"/>
    </source>
</evidence>
<dbReference type="InterPro" id="IPR028055">
    <property type="entry name" value="YidC/Oxa/ALB_C"/>
</dbReference>
<dbReference type="PANTHER" id="PTHR12428:SF65">
    <property type="entry name" value="CYTOCHROME C OXIDASE ASSEMBLY PROTEIN COX18, MITOCHONDRIAL"/>
    <property type="match status" value="1"/>
</dbReference>
<dbReference type="GeneID" id="30203033"/>
<comment type="subcellular location">
    <subcellularLocation>
        <location evidence="1 6">Membrane</location>
        <topology evidence="1 6">Multi-pass membrane protein</topology>
    </subcellularLocation>
</comment>
<gene>
    <name evidence="9" type="ORF">WICANDRAFT_84818</name>
</gene>
<keyword evidence="4 7" id="KW-1133">Transmembrane helix</keyword>
<feature type="transmembrane region" description="Helical" evidence="7">
    <location>
        <begin position="20"/>
        <end position="44"/>
    </location>
</feature>
<keyword evidence="5 7" id="KW-0472">Membrane</keyword>
<name>A0A1E3P2R2_WICAA</name>
<protein>
    <recommendedName>
        <fullName evidence="8">Membrane insertase YidC/Oxa/ALB C-terminal domain-containing protein</fullName>
    </recommendedName>
</protein>
<reference evidence="9 10" key="1">
    <citation type="journal article" date="2016" name="Proc. Natl. Acad. Sci. U.S.A.">
        <title>Comparative genomics of biotechnologically important yeasts.</title>
        <authorList>
            <person name="Riley R."/>
            <person name="Haridas S."/>
            <person name="Wolfe K.H."/>
            <person name="Lopes M.R."/>
            <person name="Hittinger C.T."/>
            <person name="Goeker M."/>
            <person name="Salamov A.A."/>
            <person name="Wisecaver J.H."/>
            <person name="Long T.M."/>
            <person name="Calvey C.H."/>
            <person name="Aerts A.L."/>
            <person name="Barry K.W."/>
            <person name="Choi C."/>
            <person name="Clum A."/>
            <person name="Coughlan A.Y."/>
            <person name="Deshpande S."/>
            <person name="Douglass A.P."/>
            <person name="Hanson S.J."/>
            <person name="Klenk H.-P."/>
            <person name="LaButti K.M."/>
            <person name="Lapidus A."/>
            <person name="Lindquist E.A."/>
            <person name="Lipzen A.M."/>
            <person name="Meier-Kolthoff J.P."/>
            <person name="Ohm R.A."/>
            <person name="Otillar R.P."/>
            <person name="Pangilinan J.L."/>
            <person name="Peng Y."/>
            <person name="Rokas A."/>
            <person name="Rosa C.A."/>
            <person name="Scheuner C."/>
            <person name="Sibirny A.A."/>
            <person name="Slot J.C."/>
            <person name="Stielow J.B."/>
            <person name="Sun H."/>
            <person name="Kurtzman C.P."/>
            <person name="Blackwell M."/>
            <person name="Grigoriev I.V."/>
            <person name="Jeffries T.W."/>
        </authorList>
    </citation>
    <scope>NUCLEOTIDE SEQUENCE [LARGE SCALE GENOMIC DNA]</scope>
    <source>
        <strain evidence="10">ATCC 58044 / CBS 1984 / NCYC 433 / NRRL Y-366-8</strain>
    </source>
</reference>
<evidence type="ECO:0000256" key="4">
    <source>
        <dbReference type="ARBA" id="ARBA00022989"/>
    </source>
</evidence>
<feature type="domain" description="Membrane insertase YidC/Oxa/ALB C-terminal" evidence="8">
    <location>
        <begin position="118"/>
        <end position="271"/>
    </location>
</feature>
<dbReference type="GO" id="GO:0032977">
    <property type="term" value="F:membrane insertase activity"/>
    <property type="evidence" value="ECO:0007669"/>
    <property type="project" value="EnsemblFungi"/>
</dbReference>
<comment type="similarity">
    <text evidence="2 6">Belongs to the OXA1/ALB3/YidC family.</text>
</comment>
<dbReference type="Pfam" id="PF02096">
    <property type="entry name" value="60KD_IMP"/>
    <property type="match status" value="1"/>
</dbReference>
<evidence type="ECO:0000256" key="6">
    <source>
        <dbReference type="RuleBase" id="RU003945"/>
    </source>
</evidence>
<evidence type="ECO:0000256" key="7">
    <source>
        <dbReference type="SAM" id="Phobius"/>
    </source>
</evidence>
<sequence>MEVIDYLTATLQTIHTVSGIPWWALIPLTTIAFRSCWTLPIAILQRKRTQKQNELRPIINAMGPVLRLKLASKAQAAQVSNQKLNQVGGVDALMNNAAPSAASSLNYEQIMLLSVKERRERQKKLFKQHNCQLYKNFLLPAFQIPLWVAMSFTFRNLSGWTDITSKPLDSSLIHEGIFWFQDLTVMDPLGIMPVALGVLALTNVEWNYKTMELQNFSSAKRSLRPTAFDAVMNISRISIVFLMAVCTQAPAALGLYWISSNAFSSVQNMLLDYYLPVRYSPRSRFSYKKASKDATPLFTRNI</sequence>
<dbReference type="GO" id="GO:0033617">
    <property type="term" value="P:mitochondrial respiratory chain complex IV assembly"/>
    <property type="evidence" value="ECO:0007669"/>
    <property type="project" value="TreeGrafter"/>
</dbReference>
<dbReference type="CDD" id="cd20069">
    <property type="entry name" value="5TM_Oxa1-like"/>
    <property type="match status" value="1"/>
</dbReference>
<dbReference type="EMBL" id="KV454211">
    <property type="protein sequence ID" value="ODQ59187.1"/>
    <property type="molecule type" value="Genomic_DNA"/>
</dbReference>
<proteinExistence type="inferred from homology"/>
<evidence type="ECO:0000256" key="5">
    <source>
        <dbReference type="ARBA" id="ARBA00023136"/>
    </source>
</evidence>
<dbReference type="RefSeq" id="XP_019038394.1">
    <property type="nucleotide sequence ID" value="XM_019185787.1"/>
</dbReference>
<feature type="transmembrane region" description="Helical" evidence="7">
    <location>
        <begin position="177"/>
        <end position="201"/>
    </location>
</feature>
<feature type="transmembrane region" description="Helical" evidence="7">
    <location>
        <begin position="239"/>
        <end position="258"/>
    </location>
</feature>
<evidence type="ECO:0000313" key="10">
    <source>
        <dbReference type="Proteomes" id="UP000094112"/>
    </source>
</evidence>
<accession>A0A1E3P2R2</accession>
<feature type="transmembrane region" description="Helical" evidence="7">
    <location>
        <begin position="137"/>
        <end position="157"/>
    </location>
</feature>
<keyword evidence="10" id="KW-1185">Reference proteome</keyword>
<dbReference type="PANTHER" id="PTHR12428">
    <property type="entry name" value="OXA1"/>
    <property type="match status" value="1"/>
</dbReference>
<evidence type="ECO:0000259" key="8">
    <source>
        <dbReference type="Pfam" id="PF02096"/>
    </source>
</evidence>
<dbReference type="InterPro" id="IPR001708">
    <property type="entry name" value="YidC/ALB3/OXA1/COX18"/>
</dbReference>
<keyword evidence="3 6" id="KW-0812">Transmembrane</keyword>
<dbReference type="STRING" id="683960.A0A1E3P2R2"/>
<dbReference type="OrthoDB" id="2148490at2759"/>
<dbReference type="AlphaFoldDB" id="A0A1E3P2R2"/>
<dbReference type="GO" id="GO:0005743">
    <property type="term" value="C:mitochondrial inner membrane"/>
    <property type="evidence" value="ECO:0007669"/>
    <property type="project" value="EnsemblFungi"/>
</dbReference>
<evidence type="ECO:0000256" key="1">
    <source>
        <dbReference type="ARBA" id="ARBA00004141"/>
    </source>
</evidence>